<evidence type="ECO:0000256" key="1">
    <source>
        <dbReference type="ARBA" id="ARBA00022559"/>
    </source>
</evidence>
<dbReference type="GO" id="GO:0006979">
    <property type="term" value="P:response to oxidative stress"/>
    <property type="evidence" value="ECO:0007669"/>
    <property type="project" value="InterPro"/>
</dbReference>
<dbReference type="Proteomes" id="UP000054047">
    <property type="component" value="Unassembled WGS sequence"/>
</dbReference>
<accession>A0A0C2GY08</accession>
<gene>
    <name evidence="2" type="ORF">ANCDUO_05733</name>
</gene>
<protein>
    <submittedName>
        <fullName evidence="2">Uncharacterized protein</fullName>
    </submittedName>
</protein>
<dbReference type="GO" id="GO:0005615">
    <property type="term" value="C:extracellular space"/>
    <property type="evidence" value="ECO:0007669"/>
    <property type="project" value="TreeGrafter"/>
</dbReference>
<dbReference type="AlphaFoldDB" id="A0A0C2GY08"/>
<sequence>MTSSEGFTSSSMDMQTVSMQRLDVQSVSSCEEVRNNMDHAAELMYASNLINSVEDNFGRTMLSLDEITKSVPSGCVPQLQPHGVDCNRNLCYHMMFRTLDGTCNNLEKPMQGAAFRQYIRRVLFSTASTSAPRTSLKRPISGISHHSTTMAKASRFVSFL</sequence>
<name>A0A0C2GY08_9BILA</name>
<evidence type="ECO:0000313" key="2">
    <source>
        <dbReference type="EMBL" id="KIH63959.1"/>
    </source>
</evidence>
<keyword evidence="1" id="KW-0560">Oxidoreductase</keyword>
<dbReference type="GO" id="GO:0004601">
    <property type="term" value="F:peroxidase activity"/>
    <property type="evidence" value="ECO:0007669"/>
    <property type="project" value="UniProtKB-KW"/>
</dbReference>
<keyword evidence="1" id="KW-0575">Peroxidase</keyword>
<keyword evidence="3" id="KW-1185">Reference proteome</keyword>
<dbReference type="EMBL" id="KN728336">
    <property type="protein sequence ID" value="KIH63959.1"/>
    <property type="molecule type" value="Genomic_DNA"/>
</dbReference>
<dbReference type="InterPro" id="IPR010255">
    <property type="entry name" value="Haem_peroxidase_sf"/>
</dbReference>
<organism evidence="2 3">
    <name type="scientific">Ancylostoma duodenale</name>
    <dbReference type="NCBI Taxonomy" id="51022"/>
    <lineage>
        <taxon>Eukaryota</taxon>
        <taxon>Metazoa</taxon>
        <taxon>Ecdysozoa</taxon>
        <taxon>Nematoda</taxon>
        <taxon>Chromadorea</taxon>
        <taxon>Rhabditida</taxon>
        <taxon>Rhabditina</taxon>
        <taxon>Rhabditomorpha</taxon>
        <taxon>Strongyloidea</taxon>
        <taxon>Ancylostomatidae</taxon>
        <taxon>Ancylostomatinae</taxon>
        <taxon>Ancylostoma</taxon>
    </lineage>
</organism>
<dbReference type="SUPFAM" id="SSF48113">
    <property type="entry name" value="Heme-dependent peroxidases"/>
    <property type="match status" value="1"/>
</dbReference>
<dbReference type="InterPro" id="IPR037120">
    <property type="entry name" value="Haem_peroxidase_sf_animal"/>
</dbReference>
<dbReference type="OrthoDB" id="823504at2759"/>
<dbReference type="PANTHER" id="PTHR11475">
    <property type="entry name" value="OXIDASE/PEROXIDASE"/>
    <property type="match status" value="1"/>
</dbReference>
<reference evidence="2 3" key="1">
    <citation type="submission" date="2013-12" db="EMBL/GenBank/DDBJ databases">
        <title>Draft genome of the parsitic nematode Ancylostoma duodenale.</title>
        <authorList>
            <person name="Mitreva M."/>
        </authorList>
    </citation>
    <scope>NUCLEOTIDE SEQUENCE [LARGE SCALE GENOMIC DNA]</scope>
    <source>
        <strain evidence="2 3">Zhejiang</strain>
    </source>
</reference>
<dbReference type="PANTHER" id="PTHR11475:SF61">
    <property type="entry name" value="PEROXIDASE MLT-7"/>
    <property type="match status" value="1"/>
</dbReference>
<dbReference type="GO" id="GO:0020037">
    <property type="term" value="F:heme binding"/>
    <property type="evidence" value="ECO:0007669"/>
    <property type="project" value="InterPro"/>
</dbReference>
<dbReference type="InterPro" id="IPR019791">
    <property type="entry name" value="Haem_peroxidase_animal"/>
</dbReference>
<dbReference type="PROSITE" id="PS50292">
    <property type="entry name" value="PEROXIDASE_3"/>
    <property type="match status" value="1"/>
</dbReference>
<proteinExistence type="predicted"/>
<evidence type="ECO:0000313" key="3">
    <source>
        <dbReference type="Proteomes" id="UP000054047"/>
    </source>
</evidence>
<dbReference type="Gene3D" id="1.10.640.10">
    <property type="entry name" value="Haem peroxidase domain superfamily, animal type"/>
    <property type="match status" value="1"/>
</dbReference>